<keyword evidence="5" id="KW-0238">DNA-binding</keyword>
<dbReference type="PANTHER" id="PTHR47994:SF5">
    <property type="entry name" value="F14D16.11-RELATED"/>
    <property type="match status" value="1"/>
</dbReference>
<dbReference type="CDD" id="cd00167">
    <property type="entry name" value="SANT"/>
    <property type="match status" value="2"/>
</dbReference>
<dbReference type="Pfam" id="PF00249">
    <property type="entry name" value="Myb_DNA-binding"/>
    <property type="match status" value="2"/>
</dbReference>
<dbReference type="FunFam" id="1.10.10.60:FF:000015">
    <property type="entry name" value="Transcription factor RAX3"/>
    <property type="match status" value="1"/>
</dbReference>
<feature type="domain" description="HTH myb-type" evidence="10">
    <location>
        <begin position="62"/>
        <end position="116"/>
    </location>
</feature>
<dbReference type="Gene3D" id="1.10.10.60">
    <property type="entry name" value="Homeodomain-like"/>
    <property type="match status" value="2"/>
</dbReference>
<feature type="region of interest" description="Disordered" evidence="8">
    <location>
        <begin position="224"/>
        <end position="245"/>
    </location>
</feature>
<keyword evidence="12" id="KW-1185">Reference proteome</keyword>
<feature type="domain" description="Myb-like" evidence="9">
    <location>
        <begin position="9"/>
        <end position="61"/>
    </location>
</feature>
<gene>
    <name evidence="11" type="ORF">HHK36_015243</name>
</gene>
<dbReference type="EMBL" id="JABCRI010000010">
    <property type="protein sequence ID" value="KAF8399379.1"/>
    <property type="molecule type" value="Genomic_DNA"/>
</dbReference>
<accession>A0A835DGK5</accession>
<proteinExistence type="predicted"/>
<evidence type="ECO:0000256" key="1">
    <source>
        <dbReference type="ARBA" id="ARBA00004123"/>
    </source>
</evidence>
<evidence type="ECO:0000256" key="8">
    <source>
        <dbReference type="SAM" id="MobiDB-lite"/>
    </source>
</evidence>
<evidence type="ECO:0000259" key="10">
    <source>
        <dbReference type="PROSITE" id="PS51294"/>
    </source>
</evidence>
<feature type="domain" description="Myb-like" evidence="9">
    <location>
        <begin position="62"/>
        <end position="112"/>
    </location>
</feature>
<keyword evidence="3" id="KW-0677">Repeat</keyword>
<sequence length="257" mass="28749">MGRPPCCDKLNVTKGLWTKEEDAKLLVYVSTHETGNWTSVPKKAGLKRCGKSCRLRWTNYLRPDLKHDNFTSQEEELILKLHKAIGSRWSTIAQQLPGRTDNDVKNYWNTKLRKKLSHMGIDPVTHKPFSQILVDYGNIGGLPKGGTRIGSLNRDLRNAFMTKSEQSTVTHDGFSNIKSNSTMSVMSPIMEQFQDNPLNNYNTDNHSLELLGCSSSSSSSSNAIQASSPLSFPCQQPSPLQTAPSSPFKWSEFLLDD</sequence>
<dbReference type="OrthoDB" id="2143914at2759"/>
<dbReference type="InterPro" id="IPR017930">
    <property type="entry name" value="Myb_dom"/>
</dbReference>
<evidence type="ECO:0000256" key="3">
    <source>
        <dbReference type="ARBA" id="ARBA00022737"/>
    </source>
</evidence>
<evidence type="ECO:0000256" key="2">
    <source>
        <dbReference type="ARBA" id="ARBA00022473"/>
    </source>
</evidence>
<keyword evidence="4" id="KW-0805">Transcription regulation</keyword>
<keyword evidence="7" id="KW-0539">Nucleus</keyword>
<dbReference type="PROSITE" id="PS51294">
    <property type="entry name" value="HTH_MYB"/>
    <property type="match status" value="2"/>
</dbReference>
<dbReference type="GO" id="GO:0005634">
    <property type="term" value="C:nucleus"/>
    <property type="evidence" value="ECO:0007669"/>
    <property type="project" value="UniProtKB-SubCell"/>
</dbReference>
<evidence type="ECO:0000313" key="11">
    <source>
        <dbReference type="EMBL" id="KAF8399379.1"/>
    </source>
</evidence>
<comment type="subcellular location">
    <subcellularLocation>
        <location evidence="1">Nucleus</location>
    </subcellularLocation>
</comment>
<keyword evidence="6" id="KW-0804">Transcription</keyword>
<evidence type="ECO:0000259" key="9">
    <source>
        <dbReference type="PROSITE" id="PS50090"/>
    </source>
</evidence>
<dbReference type="InterPro" id="IPR001005">
    <property type="entry name" value="SANT/Myb"/>
</dbReference>
<dbReference type="Proteomes" id="UP000655225">
    <property type="component" value="Unassembled WGS sequence"/>
</dbReference>
<dbReference type="SUPFAM" id="SSF46689">
    <property type="entry name" value="Homeodomain-like"/>
    <property type="match status" value="1"/>
</dbReference>
<reference evidence="11 12" key="1">
    <citation type="submission" date="2020-04" db="EMBL/GenBank/DDBJ databases">
        <title>Plant Genome Project.</title>
        <authorList>
            <person name="Zhang R.-G."/>
        </authorList>
    </citation>
    <scope>NUCLEOTIDE SEQUENCE [LARGE SCALE GENOMIC DNA]</scope>
    <source>
        <strain evidence="11">YNK0</strain>
        <tissue evidence="11">Leaf</tissue>
    </source>
</reference>
<protein>
    <submittedName>
        <fullName evidence="11">Uncharacterized protein</fullName>
    </submittedName>
</protein>
<organism evidence="11 12">
    <name type="scientific">Tetracentron sinense</name>
    <name type="common">Spur-leaf</name>
    <dbReference type="NCBI Taxonomy" id="13715"/>
    <lineage>
        <taxon>Eukaryota</taxon>
        <taxon>Viridiplantae</taxon>
        <taxon>Streptophyta</taxon>
        <taxon>Embryophyta</taxon>
        <taxon>Tracheophyta</taxon>
        <taxon>Spermatophyta</taxon>
        <taxon>Magnoliopsida</taxon>
        <taxon>Trochodendrales</taxon>
        <taxon>Trochodendraceae</taxon>
        <taxon>Tetracentron</taxon>
    </lineage>
</organism>
<evidence type="ECO:0000313" key="12">
    <source>
        <dbReference type="Proteomes" id="UP000655225"/>
    </source>
</evidence>
<dbReference type="GO" id="GO:0048658">
    <property type="term" value="P:anther wall tapetum development"/>
    <property type="evidence" value="ECO:0007669"/>
    <property type="project" value="UniProtKB-ARBA"/>
</dbReference>
<dbReference type="SMART" id="SM00717">
    <property type="entry name" value="SANT"/>
    <property type="match status" value="2"/>
</dbReference>
<evidence type="ECO:0000256" key="4">
    <source>
        <dbReference type="ARBA" id="ARBA00023015"/>
    </source>
</evidence>
<keyword evidence="2" id="KW-0217">Developmental protein</keyword>
<feature type="non-terminal residue" evidence="11">
    <location>
        <position position="1"/>
    </location>
</feature>
<evidence type="ECO:0000256" key="5">
    <source>
        <dbReference type="ARBA" id="ARBA00023125"/>
    </source>
</evidence>
<evidence type="ECO:0000256" key="7">
    <source>
        <dbReference type="ARBA" id="ARBA00023242"/>
    </source>
</evidence>
<comment type="caution">
    <text evidence="11">The sequence shown here is derived from an EMBL/GenBank/DDBJ whole genome shotgun (WGS) entry which is preliminary data.</text>
</comment>
<dbReference type="InterPro" id="IPR009057">
    <property type="entry name" value="Homeodomain-like_sf"/>
</dbReference>
<evidence type="ECO:0000256" key="6">
    <source>
        <dbReference type="ARBA" id="ARBA00023163"/>
    </source>
</evidence>
<feature type="compositionally biased region" description="Polar residues" evidence="8">
    <location>
        <begin position="233"/>
        <end position="245"/>
    </location>
</feature>
<dbReference type="AlphaFoldDB" id="A0A835DGK5"/>
<feature type="domain" description="HTH myb-type" evidence="10">
    <location>
        <begin position="9"/>
        <end position="61"/>
    </location>
</feature>
<dbReference type="GO" id="GO:0003677">
    <property type="term" value="F:DNA binding"/>
    <property type="evidence" value="ECO:0007669"/>
    <property type="project" value="UniProtKB-KW"/>
</dbReference>
<dbReference type="FunFam" id="1.10.10.60:FF:000204">
    <property type="entry name" value="transcription factor MYB80"/>
    <property type="match status" value="1"/>
</dbReference>
<dbReference type="InterPro" id="IPR015495">
    <property type="entry name" value="Myb_TF_plants"/>
</dbReference>
<name>A0A835DGK5_TETSI</name>
<dbReference type="PROSITE" id="PS50090">
    <property type="entry name" value="MYB_LIKE"/>
    <property type="match status" value="2"/>
</dbReference>
<dbReference type="PANTHER" id="PTHR47994">
    <property type="entry name" value="F14D16.11-RELATED"/>
    <property type="match status" value="1"/>
</dbReference>